<dbReference type="EC" id="2.7.13.3" evidence="2"/>
<dbReference type="InterPro" id="IPR011006">
    <property type="entry name" value="CheY-like_superfamily"/>
</dbReference>
<evidence type="ECO:0000256" key="3">
    <source>
        <dbReference type="ARBA" id="ARBA00022553"/>
    </source>
</evidence>
<dbReference type="Gene3D" id="3.30.565.10">
    <property type="entry name" value="Histidine kinase-like ATPase, C-terminal domain"/>
    <property type="match status" value="1"/>
</dbReference>
<dbReference type="InterPro" id="IPR004358">
    <property type="entry name" value="Sig_transdc_His_kin-like_C"/>
</dbReference>
<dbReference type="Gene3D" id="6.10.250.690">
    <property type="match status" value="1"/>
</dbReference>
<feature type="domain" description="PAC" evidence="9">
    <location>
        <begin position="553"/>
        <end position="605"/>
    </location>
</feature>
<dbReference type="InterPro" id="IPR036097">
    <property type="entry name" value="HisK_dim/P_sf"/>
</dbReference>
<keyword evidence="5 10" id="KW-0418">Kinase</keyword>
<dbReference type="SUPFAM" id="SSF55874">
    <property type="entry name" value="ATPase domain of HSP90 chaperone/DNA topoisomerase II/histidine kinase"/>
    <property type="match status" value="1"/>
</dbReference>
<dbReference type="Pfam" id="PF00512">
    <property type="entry name" value="HisKA"/>
    <property type="match status" value="1"/>
</dbReference>
<dbReference type="InterPro" id="IPR013767">
    <property type="entry name" value="PAS_fold"/>
</dbReference>
<dbReference type="SMART" id="SM00387">
    <property type="entry name" value="HATPase_c"/>
    <property type="match status" value="1"/>
</dbReference>
<dbReference type="SUPFAM" id="SSF47384">
    <property type="entry name" value="Homodimeric domain of signal transducing histidine kinase"/>
    <property type="match status" value="1"/>
</dbReference>
<dbReference type="Pfam" id="PF13426">
    <property type="entry name" value="PAS_9"/>
    <property type="match status" value="1"/>
</dbReference>
<dbReference type="PANTHER" id="PTHR43304:SF1">
    <property type="entry name" value="PAC DOMAIN-CONTAINING PROTEIN"/>
    <property type="match status" value="1"/>
</dbReference>
<dbReference type="SMART" id="SM00388">
    <property type="entry name" value="HisKA"/>
    <property type="match status" value="1"/>
</dbReference>
<dbReference type="EMBL" id="AAMD01000051">
    <property type="protein sequence ID" value="EAU66598.1"/>
    <property type="molecule type" value="Genomic_DNA"/>
</dbReference>
<dbReference type="SUPFAM" id="SSF52172">
    <property type="entry name" value="CheY-like"/>
    <property type="match status" value="1"/>
</dbReference>
<dbReference type="CDD" id="cd00075">
    <property type="entry name" value="HATPase"/>
    <property type="match status" value="1"/>
</dbReference>
<feature type="domain" description="PAS" evidence="8">
    <location>
        <begin position="185"/>
        <end position="258"/>
    </location>
</feature>
<feature type="domain" description="PAC" evidence="9">
    <location>
        <begin position="421"/>
        <end position="473"/>
    </location>
</feature>
<dbReference type="CDD" id="cd00130">
    <property type="entry name" value="PAS"/>
    <property type="match status" value="3"/>
</dbReference>
<dbReference type="InterPro" id="IPR003661">
    <property type="entry name" value="HisK_dim/P_dom"/>
</dbReference>
<feature type="domain" description="Histidine kinase" evidence="7">
    <location>
        <begin position="644"/>
        <end position="859"/>
    </location>
</feature>
<evidence type="ECO:0000259" key="9">
    <source>
        <dbReference type="PROSITE" id="PS50113"/>
    </source>
</evidence>
<feature type="region of interest" description="Disordered" evidence="6">
    <location>
        <begin position="58"/>
        <end position="99"/>
    </location>
</feature>
<dbReference type="PRINTS" id="PR00344">
    <property type="entry name" value="BCTRLSENSOR"/>
</dbReference>
<accession>Q092E8</accession>
<feature type="domain" description="PAS" evidence="8">
    <location>
        <begin position="344"/>
        <end position="416"/>
    </location>
</feature>
<evidence type="ECO:0000259" key="7">
    <source>
        <dbReference type="PROSITE" id="PS50109"/>
    </source>
</evidence>
<evidence type="ECO:0000259" key="8">
    <source>
        <dbReference type="PROSITE" id="PS50112"/>
    </source>
</evidence>
<dbReference type="PANTHER" id="PTHR43304">
    <property type="entry name" value="PHYTOCHROME-LIKE PROTEIN CPH1"/>
    <property type="match status" value="1"/>
</dbReference>
<evidence type="ECO:0000256" key="5">
    <source>
        <dbReference type="ARBA" id="ARBA00022777"/>
    </source>
</evidence>
<dbReference type="AlphaFoldDB" id="Q092E8"/>
<dbReference type="InterPro" id="IPR036890">
    <property type="entry name" value="HATPase_C_sf"/>
</dbReference>
<dbReference type="InterPro" id="IPR001610">
    <property type="entry name" value="PAC"/>
</dbReference>
<dbReference type="Proteomes" id="UP000032702">
    <property type="component" value="Unassembled WGS sequence"/>
</dbReference>
<dbReference type="SMART" id="SM00086">
    <property type="entry name" value="PAC"/>
    <property type="match status" value="3"/>
</dbReference>
<evidence type="ECO:0000313" key="10">
    <source>
        <dbReference type="EMBL" id="EAU66598.1"/>
    </source>
</evidence>
<name>Q092E8_STIAD</name>
<keyword evidence="4" id="KW-0808">Transferase</keyword>
<dbReference type="InterPro" id="IPR005467">
    <property type="entry name" value="His_kinase_dom"/>
</dbReference>
<evidence type="ECO:0000256" key="4">
    <source>
        <dbReference type="ARBA" id="ARBA00022679"/>
    </source>
</evidence>
<dbReference type="SUPFAM" id="SSF55785">
    <property type="entry name" value="PYP-like sensor domain (PAS domain)"/>
    <property type="match status" value="3"/>
</dbReference>
<feature type="domain" description="PAS" evidence="8">
    <location>
        <begin position="474"/>
        <end position="512"/>
    </location>
</feature>
<dbReference type="GO" id="GO:0000155">
    <property type="term" value="F:phosphorelay sensor kinase activity"/>
    <property type="evidence" value="ECO:0007669"/>
    <property type="project" value="InterPro"/>
</dbReference>
<keyword evidence="3" id="KW-0597">Phosphoprotein</keyword>
<dbReference type="Gene3D" id="1.10.287.130">
    <property type="match status" value="1"/>
</dbReference>
<dbReference type="InterPro" id="IPR003594">
    <property type="entry name" value="HATPase_dom"/>
</dbReference>
<dbReference type="InterPro" id="IPR000014">
    <property type="entry name" value="PAS"/>
</dbReference>
<dbReference type="InterPro" id="IPR000700">
    <property type="entry name" value="PAS-assoc_C"/>
</dbReference>
<dbReference type="GO" id="GO:0006355">
    <property type="term" value="P:regulation of DNA-templated transcription"/>
    <property type="evidence" value="ECO:0007669"/>
    <property type="project" value="InterPro"/>
</dbReference>
<dbReference type="Pfam" id="PF02518">
    <property type="entry name" value="HATPase_c"/>
    <property type="match status" value="1"/>
</dbReference>
<dbReference type="CDD" id="cd00082">
    <property type="entry name" value="HisKA"/>
    <property type="match status" value="1"/>
</dbReference>
<gene>
    <name evidence="10" type="ORF">STIAU_3598</name>
</gene>
<feature type="region of interest" description="Disordered" evidence="6">
    <location>
        <begin position="1"/>
        <end position="33"/>
    </location>
</feature>
<dbReference type="PROSITE" id="PS50112">
    <property type="entry name" value="PAS"/>
    <property type="match status" value="3"/>
</dbReference>
<sequence>MPGHGQGPTLGRDGSPDQGASKTHLAARAAGARGQCLRQQVPLGNGPGWRVSSTGASLVAGRQSHPGRACPPSPGAPLHRGDVPGRRVHAGGPRPGLSPAGHPAARLAIAGHLGPGGLPLRPPDVRRDVPAHPHADGPRRTDGLLEGLTAGANDYVAKPYDDAELLARVRTLVRIRQQAEALRMREEWLSTTLHSIGDAVIATDSTGCITFLNPVAVAVTGWTWEEVRNQPLTSIFRIINEYTRLPVENPVERVLREGHVVGLANHTLLIRKDGSEVPIDDSAAPIRDSKGTLTGVVLVFRDISDKKLAEAERSLALSDARTAREFAERSLQETREANAALGASEERFALAFRATQDAIWDWNLVTNTVSWNPGISSLFGYNSQEIGSDASWRIERIHPDDRQRVIQGIQSVIGSPHGQNWYAEYRYLRSDGTHAFVKDRAFVVRDTGRNAVRMVGAMQDATHQRRSIEALREREELFRGLLDATAEGIWGMDAEGHCIFANPACLSLLGYSTVQEILGHDIHALTRHTRADGTPCTPETCGISIALTSGQHVGMDNELLSRKDGQRLHVRYQANPLRKDNQVVGAVVSFEDISSRKSVEKERERLSREAEKLHQRTQALLVAETTARREAEKAREFEQHLAGIVSHDLRNPLSVILMSTQVLMRQEELEGRTLKSIARIQNNAELATRMVRDLLDFTQARLGGGLPIQPRPLDAHALVRQVAEEVGMNAPEREILITAEGNGEGEWDPDRITQLMTNLVTNALKYSPAATPVLVKTRGEQDTLLLEVHNEGAPIPLEAQTLLFQPLQRATSQWDKQGRSIGLGLYIVENIARAHGGSVAMESTAVGGTTFRVRLPRTRPLTPPGPA</sequence>
<dbReference type="InterPro" id="IPR052162">
    <property type="entry name" value="Sensor_kinase/Photoreceptor"/>
</dbReference>
<feature type="domain" description="PAC" evidence="9">
    <location>
        <begin position="263"/>
        <end position="315"/>
    </location>
</feature>
<dbReference type="Gene3D" id="3.30.450.20">
    <property type="entry name" value="PAS domain"/>
    <property type="match status" value="3"/>
</dbReference>
<dbReference type="InterPro" id="IPR013655">
    <property type="entry name" value="PAS_fold_3"/>
</dbReference>
<evidence type="ECO:0000256" key="1">
    <source>
        <dbReference type="ARBA" id="ARBA00000085"/>
    </source>
</evidence>
<comment type="caution">
    <text evidence="10">The sequence shown here is derived from an EMBL/GenBank/DDBJ whole genome shotgun (WGS) entry which is preliminary data.</text>
</comment>
<dbReference type="InterPro" id="IPR035965">
    <property type="entry name" value="PAS-like_dom_sf"/>
</dbReference>
<protein>
    <recommendedName>
        <fullName evidence="2">histidine kinase</fullName>
        <ecNumber evidence="2">2.7.13.3</ecNumber>
    </recommendedName>
</protein>
<evidence type="ECO:0000256" key="6">
    <source>
        <dbReference type="SAM" id="MobiDB-lite"/>
    </source>
</evidence>
<evidence type="ECO:0000256" key="2">
    <source>
        <dbReference type="ARBA" id="ARBA00012438"/>
    </source>
</evidence>
<evidence type="ECO:0000313" key="11">
    <source>
        <dbReference type="Proteomes" id="UP000032702"/>
    </source>
</evidence>
<dbReference type="Pfam" id="PF08447">
    <property type="entry name" value="PAS_3"/>
    <property type="match status" value="1"/>
</dbReference>
<dbReference type="Pfam" id="PF00989">
    <property type="entry name" value="PAS"/>
    <property type="match status" value="1"/>
</dbReference>
<comment type="catalytic activity">
    <reaction evidence="1">
        <text>ATP + protein L-histidine = ADP + protein N-phospho-L-histidine.</text>
        <dbReference type="EC" id="2.7.13.3"/>
    </reaction>
</comment>
<proteinExistence type="predicted"/>
<dbReference type="PROSITE" id="PS50109">
    <property type="entry name" value="HIS_KIN"/>
    <property type="match status" value="1"/>
</dbReference>
<dbReference type="PROSITE" id="PS50113">
    <property type="entry name" value="PAC"/>
    <property type="match status" value="3"/>
</dbReference>
<reference evidence="10 11" key="1">
    <citation type="submission" date="2006-04" db="EMBL/GenBank/DDBJ databases">
        <authorList>
            <person name="Nierman W.C."/>
        </authorList>
    </citation>
    <scope>NUCLEOTIDE SEQUENCE [LARGE SCALE GENOMIC DNA]</scope>
    <source>
        <strain evidence="10 11">DW4/3-1</strain>
    </source>
</reference>
<dbReference type="SMART" id="SM00091">
    <property type="entry name" value="PAS"/>
    <property type="match status" value="3"/>
</dbReference>
<dbReference type="NCBIfam" id="TIGR00229">
    <property type="entry name" value="sensory_box"/>
    <property type="match status" value="3"/>
</dbReference>
<organism evidence="10 11">
    <name type="scientific">Stigmatella aurantiaca (strain DW4/3-1)</name>
    <dbReference type="NCBI Taxonomy" id="378806"/>
    <lineage>
        <taxon>Bacteria</taxon>
        <taxon>Pseudomonadati</taxon>
        <taxon>Myxococcota</taxon>
        <taxon>Myxococcia</taxon>
        <taxon>Myxococcales</taxon>
        <taxon>Cystobacterineae</taxon>
        <taxon>Archangiaceae</taxon>
        <taxon>Stigmatella</taxon>
    </lineage>
</organism>